<keyword evidence="1" id="KW-1133">Transmembrane helix</keyword>
<organism evidence="2 3">
    <name type="scientific">Rhamnusium bicolor</name>
    <dbReference type="NCBI Taxonomy" id="1586634"/>
    <lineage>
        <taxon>Eukaryota</taxon>
        <taxon>Metazoa</taxon>
        <taxon>Ecdysozoa</taxon>
        <taxon>Arthropoda</taxon>
        <taxon>Hexapoda</taxon>
        <taxon>Insecta</taxon>
        <taxon>Pterygota</taxon>
        <taxon>Neoptera</taxon>
        <taxon>Endopterygota</taxon>
        <taxon>Coleoptera</taxon>
        <taxon>Polyphaga</taxon>
        <taxon>Cucujiformia</taxon>
        <taxon>Chrysomeloidea</taxon>
        <taxon>Cerambycidae</taxon>
        <taxon>Lepturinae</taxon>
        <taxon>Rhagiini</taxon>
        <taxon>Rhamnusium</taxon>
    </lineage>
</organism>
<keyword evidence="1" id="KW-0812">Transmembrane</keyword>
<dbReference type="EMBL" id="JANEYF010000663">
    <property type="protein sequence ID" value="KAJ8968698.1"/>
    <property type="molecule type" value="Genomic_DNA"/>
</dbReference>
<accession>A0AAV8ZQR7</accession>
<gene>
    <name evidence="2" type="ORF">NQ314_002152</name>
</gene>
<name>A0AAV8ZQR7_9CUCU</name>
<keyword evidence="3" id="KW-1185">Reference proteome</keyword>
<sequence>MISGASNFSKVSATYFIILMLKETFVISELLDDSDIQDVYDEEELIKKEELENLNSNSHENKYFRIHREAEKRNGKLEYDLNNANKKKMVFEEFNPNIDESLPWKAGFVETNASIKDNDKHKRSDVKKSVIKEEDYNYNSFKEEYDNEVNAAKKLKDTLKYSTVKEDESVKDAMKALVDFKKTPRNCTAEETKGIGMGAVECFWMELDKPKTNKRVLAKIIRMFIIWTLVYLAVVIPCWCEYGWCCCCCPFKFCRPKEEIDEIRKFFVENPVGVFHDDEGNKIEYTPTSYEKYAQKKLEQEINRL</sequence>
<proteinExistence type="predicted"/>
<evidence type="ECO:0000313" key="2">
    <source>
        <dbReference type="EMBL" id="KAJ8968698.1"/>
    </source>
</evidence>
<dbReference type="AlphaFoldDB" id="A0AAV8ZQR7"/>
<keyword evidence="1" id="KW-0472">Membrane</keyword>
<protein>
    <submittedName>
        <fullName evidence="2">Uncharacterized protein</fullName>
    </submittedName>
</protein>
<evidence type="ECO:0000256" key="1">
    <source>
        <dbReference type="SAM" id="Phobius"/>
    </source>
</evidence>
<comment type="caution">
    <text evidence="2">The sequence shown here is derived from an EMBL/GenBank/DDBJ whole genome shotgun (WGS) entry which is preliminary data.</text>
</comment>
<reference evidence="2" key="1">
    <citation type="journal article" date="2023" name="Insect Mol. Biol.">
        <title>Genome sequencing provides insights into the evolution of gene families encoding plant cell wall-degrading enzymes in longhorned beetles.</title>
        <authorList>
            <person name="Shin N.R."/>
            <person name="Okamura Y."/>
            <person name="Kirsch R."/>
            <person name="Pauchet Y."/>
        </authorList>
    </citation>
    <scope>NUCLEOTIDE SEQUENCE</scope>
    <source>
        <strain evidence="2">RBIC_L_NR</strain>
    </source>
</reference>
<feature type="transmembrane region" description="Helical" evidence="1">
    <location>
        <begin position="224"/>
        <end position="244"/>
    </location>
</feature>
<evidence type="ECO:0000313" key="3">
    <source>
        <dbReference type="Proteomes" id="UP001162156"/>
    </source>
</evidence>
<dbReference type="Proteomes" id="UP001162156">
    <property type="component" value="Unassembled WGS sequence"/>
</dbReference>